<dbReference type="EMBL" id="JARKIB010000145">
    <property type="protein sequence ID" value="KAJ7732404.1"/>
    <property type="molecule type" value="Genomic_DNA"/>
</dbReference>
<comment type="caution">
    <text evidence="2">The sequence shown here is derived from an EMBL/GenBank/DDBJ whole genome shotgun (WGS) entry which is preliminary data.</text>
</comment>
<keyword evidence="1" id="KW-0472">Membrane</keyword>
<feature type="transmembrane region" description="Helical" evidence="1">
    <location>
        <begin position="88"/>
        <end position="105"/>
    </location>
</feature>
<dbReference type="Proteomes" id="UP001215598">
    <property type="component" value="Unassembled WGS sequence"/>
</dbReference>
<gene>
    <name evidence="2" type="ORF">B0H16DRAFT_1581253</name>
</gene>
<evidence type="ECO:0000313" key="2">
    <source>
        <dbReference type="EMBL" id="KAJ7732404.1"/>
    </source>
</evidence>
<organism evidence="2 3">
    <name type="scientific">Mycena metata</name>
    <dbReference type="NCBI Taxonomy" id="1033252"/>
    <lineage>
        <taxon>Eukaryota</taxon>
        <taxon>Fungi</taxon>
        <taxon>Dikarya</taxon>
        <taxon>Basidiomycota</taxon>
        <taxon>Agaricomycotina</taxon>
        <taxon>Agaricomycetes</taxon>
        <taxon>Agaricomycetidae</taxon>
        <taxon>Agaricales</taxon>
        <taxon>Marasmiineae</taxon>
        <taxon>Mycenaceae</taxon>
        <taxon>Mycena</taxon>
    </lineage>
</organism>
<keyword evidence="1" id="KW-1133">Transmembrane helix</keyword>
<feature type="non-terminal residue" evidence="2">
    <location>
        <position position="106"/>
    </location>
</feature>
<evidence type="ECO:0000256" key="1">
    <source>
        <dbReference type="SAM" id="Phobius"/>
    </source>
</evidence>
<name>A0AAD7I0R1_9AGAR</name>
<reference evidence="2" key="1">
    <citation type="submission" date="2023-03" db="EMBL/GenBank/DDBJ databases">
        <title>Massive genome expansion in bonnet fungi (Mycena s.s.) driven by repeated elements and novel gene families across ecological guilds.</title>
        <authorList>
            <consortium name="Lawrence Berkeley National Laboratory"/>
            <person name="Harder C.B."/>
            <person name="Miyauchi S."/>
            <person name="Viragh M."/>
            <person name="Kuo A."/>
            <person name="Thoen E."/>
            <person name="Andreopoulos B."/>
            <person name="Lu D."/>
            <person name="Skrede I."/>
            <person name="Drula E."/>
            <person name="Henrissat B."/>
            <person name="Morin E."/>
            <person name="Kohler A."/>
            <person name="Barry K."/>
            <person name="LaButti K."/>
            <person name="Morin E."/>
            <person name="Salamov A."/>
            <person name="Lipzen A."/>
            <person name="Mereny Z."/>
            <person name="Hegedus B."/>
            <person name="Baldrian P."/>
            <person name="Stursova M."/>
            <person name="Weitz H."/>
            <person name="Taylor A."/>
            <person name="Grigoriev I.V."/>
            <person name="Nagy L.G."/>
            <person name="Martin F."/>
            <person name="Kauserud H."/>
        </authorList>
    </citation>
    <scope>NUCLEOTIDE SEQUENCE</scope>
    <source>
        <strain evidence="2">CBHHK182m</strain>
    </source>
</reference>
<evidence type="ECO:0000313" key="3">
    <source>
        <dbReference type="Proteomes" id="UP001215598"/>
    </source>
</evidence>
<protein>
    <submittedName>
        <fullName evidence="2">Uncharacterized protein</fullName>
    </submittedName>
</protein>
<keyword evidence="3" id="KW-1185">Reference proteome</keyword>
<keyword evidence="1" id="KW-0812">Transmembrane</keyword>
<dbReference type="AlphaFoldDB" id="A0AAD7I0R1"/>
<sequence>MTSISVCRYEFAFLKFIECSSQEYSLQVPPPHLHSPSRMIPIAVGYRYAPFTACLHCFSAAPILCMNVICLVHPQASYASSSLVVHKVRSLFCISCIWLIFLLVCA</sequence>
<accession>A0AAD7I0R1</accession>
<proteinExistence type="predicted"/>
<feature type="transmembrane region" description="Helical" evidence="1">
    <location>
        <begin position="48"/>
        <end position="76"/>
    </location>
</feature>